<dbReference type="RefSeq" id="XP_024500584.1">
    <property type="nucleotide sequence ID" value="XM_024646399.1"/>
</dbReference>
<dbReference type="EMBL" id="LN609407">
    <property type="protein sequence ID" value="CEF61375.1"/>
    <property type="molecule type" value="Genomic_DNA"/>
</dbReference>
<dbReference type="WormBase" id="SRAE_0000050100">
    <property type="protein sequence ID" value="SRP05540"/>
    <property type="gene ID" value="WBGene00256245"/>
</dbReference>
<accession>A0A090KV26</accession>
<dbReference type="WBParaSite" id="SRAE_0000050100.1">
    <property type="protein sequence ID" value="SRAE_0000050100.1"/>
    <property type="gene ID" value="WBGene00256245"/>
</dbReference>
<name>A0A090KV26_STRRB</name>
<evidence type="ECO:0000313" key="4">
    <source>
        <dbReference type="WormBase" id="SRAE_0000050100"/>
    </source>
</evidence>
<sequence>MCVKLSSTPHPNLHDIILICNFDWKLGLFGSSSPDPFRFLSGFPVGLPEIPYENNEAPVLAFFASLAGEVFFLFLPPELVTERDLDLDQAVLAELSCEVVDVV</sequence>
<proteinExistence type="predicted"/>
<reference evidence="1" key="1">
    <citation type="submission" date="2014-09" db="EMBL/GenBank/DDBJ databases">
        <authorList>
            <person name="Aslett A.Martin."/>
        </authorList>
    </citation>
    <scope>NUCLEOTIDE SEQUENCE</scope>
    <source>
        <strain evidence="1">ED321 Heterogonic</strain>
    </source>
</reference>
<dbReference type="CTD" id="36373743"/>
<evidence type="ECO:0000313" key="1">
    <source>
        <dbReference type="EMBL" id="CEF61375.1"/>
    </source>
</evidence>
<evidence type="ECO:0000313" key="2">
    <source>
        <dbReference type="Proteomes" id="UP000035682"/>
    </source>
</evidence>
<protein>
    <submittedName>
        <fullName evidence="1 3">Uncharacterized protein</fullName>
    </submittedName>
</protein>
<dbReference type="AlphaFoldDB" id="A0A090KV26"/>
<gene>
    <name evidence="1 3 4" type="ORF">SRAE_0000050100</name>
</gene>
<dbReference type="Proteomes" id="UP000035682">
    <property type="component" value="Unplaced"/>
</dbReference>
<dbReference type="GeneID" id="36373743"/>
<reference evidence="3" key="3">
    <citation type="submission" date="2020-12" db="UniProtKB">
        <authorList>
            <consortium name="WormBaseParasite"/>
        </authorList>
    </citation>
    <scope>IDENTIFICATION</scope>
</reference>
<organism evidence="1">
    <name type="scientific">Strongyloides ratti</name>
    <name type="common">Parasitic roundworm</name>
    <dbReference type="NCBI Taxonomy" id="34506"/>
    <lineage>
        <taxon>Eukaryota</taxon>
        <taxon>Metazoa</taxon>
        <taxon>Ecdysozoa</taxon>
        <taxon>Nematoda</taxon>
        <taxon>Chromadorea</taxon>
        <taxon>Rhabditida</taxon>
        <taxon>Tylenchina</taxon>
        <taxon>Panagrolaimomorpha</taxon>
        <taxon>Strongyloidoidea</taxon>
        <taxon>Strongyloididae</taxon>
        <taxon>Strongyloides</taxon>
    </lineage>
</organism>
<evidence type="ECO:0000313" key="3">
    <source>
        <dbReference type="WBParaSite" id="SRAE_0000050100.1"/>
    </source>
</evidence>
<keyword evidence="2" id="KW-1185">Reference proteome</keyword>
<reference evidence="2" key="2">
    <citation type="submission" date="2014-09" db="EMBL/GenBank/DDBJ databases">
        <authorList>
            <person name="Martin A.A."/>
        </authorList>
    </citation>
    <scope>NUCLEOTIDE SEQUENCE</scope>
    <source>
        <strain evidence="2">ED321</strain>
    </source>
</reference>